<dbReference type="HOGENOM" id="CLU_1261927_0_0_1"/>
<dbReference type="Proteomes" id="UP000008370">
    <property type="component" value="Unassembled WGS sequence"/>
</dbReference>
<keyword evidence="3" id="KW-1185">Reference proteome</keyword>
<protein>
    <submittedName>
        <fullName evidence="2">Uncharacterized protein</fullName>
    </submittedName>
</protein>
<evidence type="ECO:0000313" key="2">
    <source>
        <dbReference type="EMBL" id="EKM51567.1"/>
    </source>
</evidence>
<proteinExistence type="predicted"/>
<dbReference type="InParanoid" id="K5WMN0"/>
<feature type="compositionally biased region" description="Pro residues" evidence="1">
    <location>
        <begin position="106"/>
        <end position="124"/>
    </location>
</feature>
<accession>K5WMN0</accession>
<dbReference type="RefSeq" id="XP_007399379.1">
    <property type="nucleotide sequence ID" value="XM_007399317.1"/>
</dbReference>
<reference evidence="2 3" key="1">
    <citation type="journal article" date="2012" name="BMC Genomics">
        <title>Comparative genomics of the white-rot fungi, Phanerochaete carnosa and P. chrysosporium, to elucidate the genetic basis of the distinct wood types they colonize.</title>
        <authorList>
            <person name="Suzuki H."/>
            <person name="MacDonald J."/>
            <person name="Syed K."/>
            <person name="Salamov A."/>
            <person name="Hori C."/>
            <person name="Aerts A."/>
            <person name="Henrissat B."/>
            <person name="Wiebenga A."/>
            <person name="vanKuyk P.A."/>
            <person name="Barry K."/>
            <person name="Lindquist E."/>
            <person name="LaButti K."/>
            <person name="Lapidus A."/>
            <person name="Lucas S."/>
            <person name="Coutinho P."/>
            <person name="Gong Y."/>
            <person name="Samejima M."/>
            <person name="Mahadevan R."/>
            <person name="Abou-Zaid M."/>
            <person name="de Vries R.P."/>
            <person name="Igarashi K."/>
            <person name="Yadav J.S."/>
            <person name="Grigoriev I.V."/>
            <person name="Master E.R."/>
        </authorList>
    </citation>
    <scope>NUCLEOTIDE SEQUENCE [LARGE SCALE GENOMIC DNA]</scope>
    <source>
        <strain evidence="2 3">HHB-10118-sp</strain>
    </source>
</reference>
<feature type="region of interest" description="Disordered" evidence="1">
    <location>
        <begin position="97"/>
        <end position="219"/>
    </location>
</feature>
<dbReference type="EMBL" id="JH930476">
    <property type="protein sequence ID" value="EKM51567.1"/>
    <property type="molecule type" value="Genomic_DNA"/>
</dbReference>
<feature type="compositionally biased region" description="Basic and acidic residues" evidence="1">
    <location>
        <begin position="173"/>
        <end position="182"/>
    </location>
</feature>
<evidence type="ECO:0000256" key="1">
    <source>
        <dbReference type="SAM" id="MobiDB-lite"/>
    </source>
</evidence>
<dbReference type="AlphaFoldDB" id="K5WMN0"/>
<feature type="compositionally biased region" description="Low complexity" evidence="1">
    <location>
        <begin position="125"/>
        <end position="156"/>
    </location>
</feature>
<evidence type="ECO:0000313" key="3">
    <source>
        <dbReference type="Proteomes" id="UP000008370"/>
    </source>
</evidence>
<sequence>MMVGFKEPGRFELPQGSSLCLDWPHACLRSSSLLLAVSVHCSLVSNHILFTVDGGAVALVVSQRPAVTLLDDLHARSMPPRPSATRGQRPLSAIFIGSLGSASTPPDLPRLPEPPSPEGSPGPSTPSKSGLPSPPATNSSGSGNGSNGDDSTNGGSIRERKSQRPYSVSNVYDMHHGHDKSYTDSTNSTSNPLSDEENQLNDHERDEDSTARYDLHRSD</sequence>
<organism evidence="2 3">
    <name type="scientific">Phanerochaete carnosa (strain HHB-10118-sp)</name>
    <name type="common">White-rot fungus</name>
    <name type="synonym">Peniophora carnosa</name>
    <dbReference type="NCBI Taxonomy" id="650164"/>
    <lineage>
        <taxon>Eukaryota</taxon>
        <taxon>Fungi</taxon>
        <taxon>Dikarya</taxon>
        <taxon>Basidiomycota</taxon>
        <taxon>Agaricomycotina</taxon>
        <taxon>Agaricomycetes</taxon>
        <taxon>Polyporales</taxon>
        <taxon>Phanerochaetaceae</taxon>
        <taxon>Phanerochaete</taxon>
    </lineage>
</organism>
<name>K5WMN0_PHACS</name>
<gene>
    <name evidence="2" type="ORF">PHACADRAFT_187013</name>
</gene>
<feature type="compositionally biased region" description="Basic and acidic residues" evidence="1">
    <location>
        <begin position="200"/>
        <end position="219"/>
    </location>
</feature>
<feature type="compositionally biased region" description="Polar residues" evidence="1">
    <location>
        <begin position="183"/>
        <end position="193"/>
    </location>
</feature>
<dbReference type="GeneID" id="18910399"/>
<dbReference type="STRING" id="650164.K5WMN0"/>
<dbReference type="KEGG" id="pco:PHACADRAFT_187013"/>